<dbReference type="EMBL" id="JABFAD010000009">
    <property type="protein sequence ID" value="MBA0809106.1"/>
    <property type="molecule type" value="Genomic_DNA"/>
</dbReference>
<dbReference type="PANTHER" id="PTHR31683">
    <property type="entry name" value="PECTATE LYASE 18-RELATED"/>
    <property type="match status" value="1"/>
</dbReference>
<dbReference type="GO" id="GO:0030570">
    <property type="term" value="F:pectate lyase activity"/>
    <property type="evidence" value="ECO:0007669"/>
    <property type="project" value="InterPro"/>
</dbReference>
<evidence type="ECO:0000256" key="1">
    <source>
        <dbReference type="ARBA" id="ARBA00023239"/>
    </source>
</evidence>
<organism evidence="3 4">
    <name type="scientific">Gossypium harknessii</name>
    <dbReference type="NCBI Taxonomy" id="34285"/>
    <lineage>
        <taxon>Eukaryota</taxon>
        <taxon>Viridiplantae</taxon>
        <taxon>Streptophyta</taxon>
        <taxon>Embryophyta</taxon>
        <taxon>Tracheophyta</taxon>
        <taxon>Spermatophyta</taxon>
        <taxon>Magnoliopsida</taxon>
        <taxon>eudicotyledons</taxon>
        <taxon>Gunneridae</taxon>
        <taxon>Pentapetalae</taxon>
        <taxon>rosids</taxon>
        <taxon>malvids</taxon>
        <taxon>Malvales</taxon>
        <taxon>Malvaceae</taxon>
        <taxon>Malvoideae</taxon>
        <taxon>Gossypium</taxon>
    </lineage>
</organism>
<name>A0A7J9HH01_9ROSI</name>
<dbReference type="OrthoDB" id="10315125at2759"/>
<sequence length="256" mass="28417">MLEFNITKRVFAETKKGPCEITNPVDSYWRCDLDLEKNKKKLADCAPRFARGTTSGKDGVLYVIIDPIVDELIVTSDKTIDTRGSNMEIYNRVGITAQFTKNVIIHGLQIHHISLAKGGEVKDGKATLGKGLLGIEMGSIILEQPTFGLTIFPFTIAPMVMLFGAKDSYAADEKIEVTVALNHIGKGLVERMPRCRFGFIHVLNNDYIHLFLYAIGGSSHPTVISQGYRYLMPSTYTANEVTCKGLLALAQWKSWN</sequence>
<dbReference type="InterPro" id="IPR002022">
    <property type="entry name" value="Pec_lyase"/>
</dbReference>
<dbReference type="Gene3D" id="2.160.20.10">
    <property type="entry name" value="Single-stranded right-handed beta-helix, Pectin lyase-like"/>
    <property type="match status" value="2"/>
</dbReference>
<keyword evidence="1" id="KW-0456">Lyase</keyword>
<accession>A0A7J9HH01</accession>
<dbReference type="Proteomes" id="UP000593560">
    <property type="component" value="Unassembled WGS sequence"/>
</dbReference>
<proteinExistence type="predicted"/>
<evidence type="ECO:0000313" key="4">
    <source>
        <dbReference type="Proteomes" id="UP000593560"/>
    </source>
</evidence>
<dbReference type="PANTHER" id="PTHR31683:SF208">
    <property type="entry name" value="PECTATE LYASE"/>
    <property type="match status" value="1"/>
</dbReference>
<comment type="caution">
    <text evidence="3">The sequence shown here is derived from an EMBL/GenBank/DDBJ whole genome shotgun (WGS) entry which is preliminary data.</text>
</comment>
<keyword evidence="4" id="KW-1185">Reference proteome</keyword>
<dbReference type="InterPro" id="IPR045032">
    <property type="entry name" value="PEL"/>
</dbReference>
<protein>
    <recommendedName>
        <fullName evidence="2">Pectate lyase domain-containing protein</fullName>
    </recommendedName>
</protein>
<feature type="domain" description="Pectate lyase" evidence="2">
    <location>
        <begin position="64"/>
        <end position="236"/>
    </location>
</feature>
<dbReference type="SUPFAM" id="SSF51126">
    <property type="entry name" value="Pectin lyase-like"/>
    <property type="match status" value="1"/>
</dbReference>
<dbReference type="AlphaFoldDB" id="A0A7J9HH01"/>
<dbReference type="SMART" id="SM00656">
    <property type="entry name" value="Amb_all"/>
    <property type="match status" value="1"/>
</dbReference>
<dbReference type="InterPro" id="IPR011050">
    <property type="entry name" value="Pectin_lyase_fold/virulence"/>
</dbReference>
<evidence type="ECO:0000259" key="2">
    <source>
        <dbReference type="SMART" id="SM00656"/>
    </source>
</evidence>
<evidence type="ECO:0000313" key="3">
    <source>
        <dbReference type="EMBL" id="MBA0809106.1"/>
    </source>
</evidence>
<reference evidence="3 4" key="1">
    <citation type="journal article" date="2019" name="Genome Biol. Evol.">
        <title>Insights into the evolution of the New World diploid cottons (Gossypium, subgenus Houzingenia) based on genome sequencing.</title>
        <authorList>
            <person name="Grover C.E."/>
            <person name="Arick M.A. 2nd"/>
            <person name="Thrash A."/>
            <person name="Conover J.L."/>
            <person name="Sanders W.S."/>
            <person name="Peterson D.G."/>
            <person name="Frelichowski J.E."/>
            <person name="Scheffler J.A."/>
            <person name="Scheffler B.E."/>
            <person name="Wendel J.F."/>
        </authorList>
    </citation>
    <scope>NUCLEOTIDE SEQUENCE [LARGE SCALE GENOMIC DNA]</scope>
    <source>
        <strain evidence="3">0</strain>
        <tissue evidence="3">Leaf</tissue>
    </source>
</reference>
<gene>
    <name evidence="3" type="ORF">Gohar_024782</name>
</gene>
<dbReference type="InterPro" id="IPR012334">
    <property type="entry name" value="Pectin_lyas_fold"/>
</dbReference>